<keyword evidence="2" id="KW-1185">Reference proteome</keyword>
<protein>
    <submittedName>
        <fullName evidence="1">Uncharacterized protein</fullName>
    </submittedName>
</protein>
<dbReference type="Proteomes" id="UP000198953">
    <property type="component" value="Unassembled WGS sequence"/>
</dbReference>
<sequence length="108" mass="12063">MSRPPLPELHPEAVAVSAFRGLPDGTGRQYTISEAPSKREAIKASIHRAKAIGFIQATTHREADSGPCDCYAVLDILDANDEIVQDFCIPTARAFQWWYRHLDLRIAE</sequence>
<accession>A0A1H8K5X7</accession>
<proteinExistence type="predicted"/>
<evidence type="ECO:0000313" key="1">
    <source>
        <dbReference type="EMBL" id="SEN88449.1"/>
    </source>
</evidence>
<reference evidence="1 2" key="1">
    <citation type="submission" date="2016-10" db="EMBL/GenBank/DDBJ databases">
        <authorList>
            <person name="de Groot N.N."/>
        </authorList>
    </citation>
    <scope>NUCLEOTIDE SEQUENCE [LARGE SCALE GENOMIC DNA]</scope>
    <source>
        <strain evidence="1 2">DSM 43357</strain>
    </source>
</reference>
<organism evidence="1 2">
    <name type="scientific">Nonomuraea pusilla</name>
    <dbReference type="NCBI Taxonomy" id="46177"/>
    <lineage>
        <taxon>Bacteria</taxon>
        <taxon>Bacillati</taxon>
        <taxon>Actinomycetota</taxon>
        <taxon>Actinomycetes</taxon>
        <taxon>Streptosporangiales</taxon>
        <taxon>Streptosporangiaceae</taxon>
        <taxon>Nonomuraea</taxon>
    </lineage>
</organism>
<evidence type="ECO:0000313" key="2">
    <source>
        <dbReference type="Proteomes" id="UP000198953"/>
    </source>
</evidence>
<dbReference type="RefSeq" id="WP_091106125.1">
    <property type="nucleotide sequence ID" value="NZ_FOBF01000051.1"/>
</dbReference>
<name>A0A1H8K5X7_9ACTN</name>
<dbReference type="AlphaFoldDB" id="A0A1H8K5X7"/>
<dbReference type="EMBL" id="FOBF01000051">
    <property type="protein sequence ID" value="SEN88449.1"/>
    <property type="molecule type" value="Genomic_DNA"/>
</dbReference>
<gene>
    <name evidence="1" type="ORF">SAMN05660976_08536</name>
</gene>
<dbReference type="OrthoDB" id="3540260at2"/>
<dbReference type="STRING" id="46177.SAMN05660976_08536"/>